<dbReference type="PATRIC" id="fig|476272.21.peg.3006"/>
<evidence type="ECO:0000313" key="2">
    <source>
        <dbReference type="Proteomes" id="UP000003100"/>
    </source>
</evidence>
<accession>C0CLD3</accession>
<organism evidence="1 2">
    <name type="scientific">Blautia hydrogenotrophica (strain DSM 10507 / JCM 14656 / S5a33)</name>
    <name type="common">Ruminococcus hydrogenotrophicus</name>
    <dbReference type="NCBI Taxonomy" id="476272"/>
    <lineage>
        <taxon>Bacteria</taxon>
        <taxon>Bacillati</taxon>
        <taxon>Bacillota</taxon>
        <taxon>Clostridia</taxon>
        <taxon>Lachnospirales</taxon>
        <taxon>Lachnospiraceae</taxon>
        <taxon>Blautia</taxon>
    </lineage>
</organism>
<proteinExistence type="predicted"/>
<sequence>MRLEKVQDALKRKKIEYSYTEEDGCGSIDFMFRGVRYHVWEYEDNGWGVEANLRNAGRSEEIEGDYDTILSEEILSWPDMIS</sequence>
<evidence type="ECO:0008006" key="3">
    <source>
        <dbReference type="Google" id="ProtNLM"/>
    </source>
</evidence>
<dbReference type="AlphaFoldDB" id="C0CLD3"/>
<keyword evidence="2" id="KW-1185">Reference proteome</keyword>
<dbReference type="EMBL" id="ACBZ01000080">
    <property type="protein sequence ID" value="EEG49425.1"/>
    <property type="molecule type" value="Genomic_DNA"/>
</dbReference>
<dbReference type="eggNOG" id="ENOG5033Z9H">
    <property type="taxonomic scope" value="Bacteria"/>
</dbReference>
<name>C0CLD3_BLAHS</name>
<dbReference type="GeneID" id="86820294"/>
<dbReference type="Proteomes" id="UP000003100">
    <property type="component" value="Unassembled WGS sequence"/>
</dbReference>
<reference evidence="1 2" key="1">
    <citation type="submission" date="2009-01" db="EMBL/GenBank/DDBJ databases">
        <authorList>
            <person name="Fulton L."/>
            <person name="Clifton S."/>
            <person name="Fulton B."/>
            <person name="Xu J."/>
            <person name="Minx P."/>
            <person name="Pepin K.H."/>
            <person name="Johnson M."/>
            <person name="Bhonagiri V."/>
            <person name="Nash W.E."/>
            <person name="Mardis E.R."/>
            <person name="Wilson R.K."/>
        </authorList>
    </citation>
    <scope>NUCLEOTIDE SEQUENCE [LARGE SCALE GENOMIC DNA]</scope>
    <source>
        <strain evidence="2">DSM 10507 / JCM 14656 / S5a33</strain>
    </source>
</reference>
<reference evidence="1 2" key="2">
    <citation type="submission" date="2009-02" db="EMBL/GenBank/DDBJ databases">
        <title>Draft genome sequence of Blautia hydrogenotrophica DSM 10507 (Ruminococcus hydrogenotrophicus DSM 10507).</title>
        <authorList>
            <person name="Sudarsanam P."/>
            <person name="Ley R."/>
            <person name="Guruge J."/>
            <person name="Turnbaugh P.J."/>
            <person name="Mahowald M."/>
            <person name="Liep D."/>
            <person name="Gordon J."/>
        </authorList>
    </citation>
    <scope>NUCLEOTIDE SEQUENCE [LARGE SCALE GENOMIC DNA]</scope>
    <source>
        <strain evidence="2">DSM 10507 / JCM 14656 / S5a33</strain>
    </source>
</reference>
<dbReference type="RefSeq" id="WP_005947968.1">
    <property type="nucleotide sequence ID" value="NZ_CP136423.1"/>
</dbReference>
<dbReference type="HOGENOM" id="CLU_2535889_0_0_9"/>
<gene>
    <name evidence="1" type="ORF">RUMHYD_01654</name>
</gene>
<evidence type="ECO:0000313" key="1">
    <source>
        <dbReference type="EMBL" id="EEG49425.1"/>
    </source>
</evidence>
<comment type="caution">
    <text evidence="1">The sequence shown here is derived from an EMBL/GenBank/DDBJ whole genome shotgun (WGS) entry which is preliminary data.</text>
</comment>
<protein>
    <recommendedName>
        <fullName evidence="3">Kinase</fullName>
    </recommendedName>
</protein>